<dbReference type="AlphaFoldDB" id="A0AAD4KMA6"/>
<keyword evidence="3" id="KW-1185">Reference proteome</keyword>
<keyword evidence="1" id="KW-0472">Membrane</keyword>
<dbReference type="Proteomes" id="UP001201262">
    <property type="component" value="Unassembled WGS sequence"/>
</dbReference>
<name>A0AAD4KMA6_9EURO</name>
<dbReference type="RefSeq" id="XP_046070183.1">
    <property type="nucleotide sequence ID" value="XM_046209836.1"/>
</dbReference>
<keyword evidence="1" id="KW-1133">Transmembrane helix</keyword>
<evidence type="ECO:0000313" key="3">
    <source>
        <dbReference type="Proteomes" id="UP001201262"/>
    </source>
</evidence>
<accession>A0AAD4KMA6</accession>
<proteinExistence type="predicted"/>
<gene>
    <name evidence="2" type="ORF">BGW36DRAFT_196087</name>
</gene>
<comment type="caution">
    <text evidence="2">The sequence shown here is derived from an EMBL/GenBank/DDBJ whole genome shotgun (WGS) entry which is preliminary data.</text>
</comment>
<keyword evidence="1" id="KW-0812">Transmembrane</keyword>
<sequence length="90" mass="10357">MWCFWSAVLVPCFISCVRNFCNLSSLCLVRFLSTCSGLRCLACSLLLYFAVRVCIFLTFFNYYLLSKCIRICLHLSIGLILDANNYSKIM</sequence>
<evidence type="ECO:0000313" key="2">
    <source>
        <dbReference type="EMBL" id="KAH8695041.1"/>
    </source>
</evidence>
<evidence type="ECO:0000256" key="1">
    <source>
        <dbReference type="SAM" id="Phobius"/>
    </source>
</evidence>
<dbReference type="GeneID" id="70240123"/>
<protein>
    <submittedName>
        <fullName evidence="2">Uncharacterized protein</fullName>
    </submittedName>
</protein>
<feature type="transmembrane region" description="Helical" evidence="1">
    <location>
        <begin position="46"/>
        <end position="65"/>
    </location>
</feature>
<reference evidence="2" key="1">
    <citation type="submission" date="2021-12" db="EMBL/GenBank/DDBJ databases">
        <title>Convergent genome expansion in fungi linked to evolution of root-endophyte symbiosis.</title>
        <authorList>
            <consortium name="DOE Joint Genome Institute"/>
            <person name="Ke Y.-H."/>
            <person name="Bonito G."/>
            <person name="Liao H.-L."/>
            <person name="Looney B."/>
            <person name="Rojas-Flechas A."/>
            <person name="Nash J."/>
            <person name="Hameed K."/>
            <person name="Schadt C."/>
            <person name="Martin F."/>
            <person name="Crous P.W."/>
            <person name="Miettinen O."/>
            <person name="Magnuson J.K."/>
            <person name="Labbe J."/>
            <person name="Jacobson D."/>
            <person name="Doktycz M.J."/>
            <person name="Veneault-Fourrey C."/>
            <person name="Kuo A."/>
            <person name="Mondo S."/>
            <person name="Calhoun S."/>
            <person name="Riley R."/>
            <person name="Ohm R."/>
            <person name="LaButti K."/>
            <person name="Andreopoulos B."/>
            <person name="Pangilinan J."/>
            <person name="Nolan M."/>
            <person name="Tritt A."/>
            <person name="Clum A."/>
            <person name="Lipzen A."/>
            <person name="Daum C."/>
            <person name="Barry K."/>
            <person name="Grigoriev I.V."/>
            <person name="Vilgalys R."/>
        </authorList>
    </citation>
    <scope>NUCLEOTIDE SEQUENCE</scope>
    <source>
        <strain evidence="2">PMI_201</strain>
    </source>
</reference>
<dbReference type="EMBL" id="JAJTJA010000008">
    <property type="protein sequence ID" value="KAH8695041.1"/>
    <property type="molecule type" value="Genomic_DNA"/>
</dbReference>
<organism evidence="2 3">
    <name type="scientific">Talaromyces proteolyticus</name>
    <dbReference type="NCBI Taxonomy" id="1131652"/>
    <lineage>
        <taxon>Eukaryota</taxon>
        <taxon>Fungi</taxon>
        <taxon>Dikarya</taxon>
        <taxon>Ascomycota</taxon>
        <taxon>Pezizomycotina</taxon>
        <taxon>Eurotiomycetes</taxon>
        <taxon>Eurotiomycetidae</taxon>
        <taxon>Eurotiales</taxon>
        <taxon>Trichocomaceae</taxon>
        <taxon>Talaromyces</taxon>
        <taxon>Talaromyces sect. Bacilispori</taxon>
    </lineage>
</organism>